<feature type="binding site" evidence="8">
    <location>
        <position position="193"/>
    </location>
    <ligand>
        <name>Mg(2+)</name>
        <dbReference type="ChEBI" id="CHEBI:18420"/>
    </ligand>
</feature>
<dbReference type="GO" id="GO:0000287">
    <property type="term" value="F:magnesium ion binding"/>
    <property type="evidence" value="ECO:0007669"/>
    <property type="project" value="InterPro"/>
</dbReference>
<feature type="binding site" evidence="8">
    <location>
        <begin position="308"/>
        <end position="310"/>
    </location>
    <ligand>
        <name>GTP</name>
        <dbReference type="ChEBI" id="CHEBI:37565"/>
    </ligand>
</feature>
<dbReference type="PATRIC" id="fig|1215343.11.peg.1245"/>
<dbReference type="Gene3D" id="3.40.50.300">
    <property type="entry name" value="P-loop containing nucleotide triphosphate hydrolases"/>
    <property type="match status" value="1"/>
</dbReference>
<feature type="binding site" evidence="8">
    <location>
        <position position="173"/>
    </location>
    <ligand>
        <name>Mg(2+)</name>
        <dbReference type="ChEBI" id="CHEBI:18420"/>
    </ligand>
</feature>
<dbReference type="InterPro" id="IPR014100">
    <property type="entry name" value="GTP-bd_Obg/CgtA"/>
</dbReference>
<dbReference type="InterPro" id="IPR006169">
    <property type="entry name" value="GTP1_OBG_dom"/>
</dbReference>
<dbReference type="KEGG" id="lcc:B488_12070"/>
<keyword evidence="2 8" id="KW-0963">Cytoplasm</keyword>
<comment type="function">
    <text evidence="8">An essential GTPase which binds GTP, GDP and possibly (p)ppGpp with moderate affinity, with high nucleotide exchange rates and a fairly low GTP hydrolysis rate. Plays a role in control of the cell cycle, stress response, ribosome biogenesis and in those bacteria that undergo differentiation, in morphogenesis control.</text>
</comment>
<dbReference type="HAMAP" id="MF_01454">
    <property type="entry name" value="GTPase_Obg"/>
    <property type="match status" value="1"/>
</dbReference>
<dbReference type="Pfam" id="PF01926">
    <property type="entry name" value="MMR_HSR1"/>
    <property type="match status" value="1"/>
</dbReference>
<evidence type="ECO:0000256" key="4">
    <source>
        <dbReference type="ARBA" id="ARBA00022741"/>
    </source>
</evidence>
<comment type="subunit">
    <text evidence="8">Monomer.</text>
</comment>
<dbReference type="PANTHER" id="PTHR11702">
    <property type="entry name" value="DEVELOPMENTALLY REGULATED GTP-BINDING PROTEIN-RELATED"/>
    <property type="match status" value="1"/>
</dbReference>
<dbReference type="GO" id="GO:0005525">
    <property type="term" value="F:GTP binding"/>
    <property type="evidence" value="ECO:0007669"/>
    <property type="project" value="UniProtKB-UniRule"/>
</dbReference>
<feature type="domain" description="Obg" evidence="10">
    <location>
        <begin position="1"/>
        <end position="159"/>
    </location>
</feature>
<dbReference type="PROSITE" id="PS51710">
    <property type="entry name" value="G_OBG"/>
    <property type="match status" value="1"/>
</dbReference>
<organism evidence="11 12">
    <name type="scientific">Liberibacter crescens (strain BT-1)</name>
    <dbReference type="NCBI Taxonomy" id="1215343"/>
    <lineage>
        <taxon>Bacteria</taxon>
        <taxon>Pseudomonadati</taxon>
        <taxon>Pseudomonadota</taxon>
        <taxon>Alphaproteobacteria</taxon>
        <taxon>Hyphomicrobiales</taxon>
        <taxon>Rhizobiaceae</taxon>
        <taxon>Liberibacter</taxon>
    </lineage>
</organism>
<evidence type="ECO:0000256" key="7">
    <source>
        <dbReference type="ARBA" id="ARBA00023134"/>
    </source>
</evidence>
<dbReference type="Proteomes" id="UP000010799">
    <property type="component" value="Chromosome"/>
</dbReference>
<dbReference type="NCBIfam" id="NF008955">
    <property type="entry name" value="PRK12297.1"/>
    <property type="match status" value="1"/>
</dbReference>
<reference evidence="11 12" key="1">
    <citation type="journal article" date="2012" name="Stand. Genomic Sci.">
        <title>Complete genome sequence of Liberibacter crescens BT-1.</title>
        <authorList>
            <person name="Leonard M.T."/>
            <person name="Fagen J.R."/>
            <person name="Davis-Richardson A.G."/>
            <person name="Davis M.J."/>
            <person name="Triplett E.W."/>
        </authorList>
    </citation>
    <scope>NUCLEOTIDE SEQUENCE [LARGE SCALE GENOMIC DNA]</scope>
    <source>
        <strain evidence="11 12">BT-1</strain>
    </source>
</reference>
<evidence type="ECO:0000256" key="2">
    <source>
        <dbReference type="ARBA" id="ARBA00022490"/>
    </source>
</evidence>
<evidence type="ECO:0000313" key="12">
    <source>
        <dbReference type="Proteomes" id="UP000010799"/>
    </source>
</evidence>
<keyword evidence="5 8" id="KW-0378">Hydrolase</keyword>
<evidence type="ECO:0000256" key="8">
    <source>
        <dbReference type="HAMAP-Rule" id="MF_01454"/>
    </source>
</evidence>
<keyword evidence="7 8" id="KW-0342">GTP-binding</keyword>
<dbReference type="GO" id="GO:0042254">
    <property type="term" value="P:ribosome biogenesis"/>
    <property type="evidence" value="ECO:0007669"/>
    <property type="project" value="UniProtKB-UniRule"/>
</dbReference>
<dbReference type="EMBL" id="CP003789">
    <property type="protein sequence ID" value="AGA65199.1"/>
    <property type="molecule type" value="Genomic_DNA"/>
</dbReference>
<dbReference type="STRING" id="1215343.B488_12070"/>
<dbReference type="PROSITE" id="PS51883">
    <property type="entry name" value="OBG"/>
    <property type="match status" value="1"/>
</dbReference>
<dbReference type="eggNOG" id="COG0536">
    <property type="taxonomic scope" value="Bacteria"/>
</dbReference>
<dbReference type="InterPro" id="IPR045086">
    <property type="entry name" value="OBG_GTPase"/>
</dbReference>
<dbReference type="SUPFAM" id="SSF52540">
    <property type="entry name" value="P-loop containing nucleoside triphosphate hydrolases"/>
    <property type="match status" value="1"/>
</dbReference>
<dbReference type="PANTHER" id="PTHR11702:SF31">
    <property type="entry name" value="MITOCHONDRIAL RIBOSOME-ASSOCIATED GTPASE 2"/>
    <property type="match status" value="1"/>
</dbReference>
<dbReference type="FunFam" id="2.70.210.12:FF:000001">
    <property type="entry name" value="GTPase Obg"/>
    <property type="match status" value="1"/>
</dbReference>
<dbReference type="AlphaFoldDB" id="L0EUG7"/>
<keyword evidence="3 8" id="KW-0479">Metal-binding</keyword>
<comment type="cofactor">
    <cofactor evidence="8">
        <name>Mg(2+)</name>
        <dbReference type="ChEBI" id="CHEBI:18420"/>
    </cofactor>
</comment>
<dbReference type="Gene3D" id="2.70.210.12">
    <property type="entry name" value="GTP1/OBG domain"/>
    <property type="match status" value="1"/>
</dbReference>
<evidence type="ECO:0000256" key="3">
    <source>
        <dbReference type="ARBA" id="ARBA00022723"/>
    </source>
</evidence>
<accession>L0EUG7</accession>
<keyword evidence="12" id="KW-1185">Reference proteome</keyword>
<comment type="subcellular location">
    <subcellularLocation>
        <location evidence="8">Cytoplasm</location>
    </subcellularLocation>
</comment>
<dbReference type="NCBIfam" id="NF008956">
    <property type="entry name" value="PRK12299.1"/>
    <property type="match status" value="1"/>
</dbReference>
<dbReference type="EC" id="3.6.5.-" evidence="8"/>
<evidence type="ECO:0000259" key="9">
    <source>
        <dbReference type="PROSITE" id="PS51710"/>
    </source>
</evidence>
<dbReference type="GO" id="GO:0043022">
    <property type="term" value="F:ribosome binding"/>
    <property type="evidence" value="ECO:0007669"/>
    <property type="project" value="UniProtKB-ARBA"/>
</dbReference>
<comment type="similarity">
    <text evidence="1 8">Belongs to the TRAFAC class OBG-HflX-like GTPase superfamily. OBG GTPase family.</text>
</comment>
<evidence type="ECO:0000259" key="10">
    <source>
        <dbReference type="PROSITE" id="PS51883"/>
    </source>
</evidence>
<feature type="binding site" evidence="8">
    <location>
        <begin position="166"/>
        <end position="173"/>
    </location>
    <ligand>
        <name>GTP</name>
        <dbReference type="ChEBI" id="CHEBI:37565"/>
    </ligand>
</feature>
<dbReference type="HOGENOM" id="CLU_011747_2_3_5"/>
<evidence type="ECO:0000313" key="11">
    <source>
        <dbReference type="EMBL" id="AGA65199.1"/>
    </source>
</evidence>
<proteinExistence type="inferred from homology"/>
<dbReference type="InterPro" id="IPR006073">
    <property type="entry name" value="GTP-bd"/>
</dbReference>
<dbReference type="PIRSF" id="PIRSF002401">
    <property type="entry name" value="GTP_bd_Obg/CgtA"/>
    <property type="match status" value="1"/>
</dbReference>
<dbReference type="GO" id="GO:0003924">
    <property type="term" value="F:GTPase activity"/>
    <property type="evidence" value="ECO:0007669"/>
    <property type="project" value="UniProtKB-UniRule"/>
</dbReference>
<dbReference type="GO" id="GO:0005737">
    <property type="term" value="C:cytoplasm"/>
    <property type="evidence" value="ECO:0007669"/>
    <property type="project" value="UniProtKB-SubCell"/>
</dbReference>
<dbReference type="NCBIfam" id="TIGR02729">
    <property type="entry name" value="Obg_CgtA"/>
    <property type="match status" value="1"/>
</dbReference>
<dbReference type="Pfam" id="PF01018">
    <property type="entry name" value="GTP1_OBG"/>
    <property type="match status" value="1"/>
</dbReference>
<feature type="binding site" evidence="8">
    <location>
        <begin position="212"/>
        <end position="215"/>
    </location>
    <ligand>
        <name>GTP</name>
        <dbReference type="ChEBI" id="CHEBI:37565"/>
    </ligand>
</feature>
<evidence type="ECO:0000256" key="6">
    <source>
        <dbReference type="ARBA" id="ARBA00022842"/>
    </source>
</evidence>
<dbReference type="PRINTS" id="PR00326">
    <property type="entry name" value="GTP1OBG"/>
</dbReference>
<sequence>MKFLDEAKVYIKSGNGGAGSVSFRREKFIEFGGPDGGSGGRGGHVWIEAVHSLNTLIDFRYQQHFKAKNGVPGMGRNRNGAKGSDVTIKVPVGTQVFEENRESLICDLNKEGQRFLLATGGNGGFGNSSFKSSTNQAPDYANPGMPGLEKTIWLQLKLIADIGLIGLPNAGKSTFLASTTRARPKIANYKFTTLYPNLGLTTVNNHDFIIADIPGIIKDAHKGAGLGDRFLRHVERTNILLHLISVAEEDVCSAYETIANEISAYGHQLSNKIEIVALSQIDIIDSSTLQKKKNELTSVCKKMPFALSAVTGDGIKEILNILHEHSLSFSRENKS</sequence>
<evidence type="ECO:0000256" key="1">
    <source>
        <dbReference type="ARBA" id="ARBA00007699"/>
    </source>
</evidence>
<dbReference type="CDD" id="cd01898">
    <property type="entry name" value="Obg"/>
    <property type="match status" value="1"/>
</dbReference>
<feature type="binding site" evidence="8">
    <location>
        <begin position="191"/>
        <end position="195"/>
    </location>
    <ligand>
        <name>GTP</name>
        <dbReference type="ChEBI" id="CHEBI:37565"/>
    </ligand>
</feature>
<gene>
    <name evidence="8" type="primary">obg</name>
    <name evidence="11" type="ordered locus">B488_12070</name>
</gene>
<keyword evidence="4 8" id="KW-0547">Nucleotide-binding</keyword>
<feature type="binding site" evidence="8">
    <location>
        <begin position="279"/>
        <end position="282"/>
    </location>
    <ligand>
        <name>GTP</name>
        <dbReference type="ChEBI" id="CHEBI:37565"/>
    </ligand>
</feature>
<evidence type="ECO:0000256" key="5">
    <source>
        <dbReference type="ARBA" id="ARBA00022801"/>
    </source>
</evidence>
<dbReference type="SUPFAM" id="SSF82051">
    <property type="entry name" value="Obg GTP-binding protein N-terminal domain"/>
    <property type="match status" value="1"/>
</dbReference>
<dbReference type="InterPro" id="IPR036726">
    <property type="entry name" value="GTP1_OBG_dom_sf"/>
</dbReference>
<feature type="domain" description="OBG-type G" evidence="9">
    <location>
        <begin position="160"/>
        <end position="327"/>
    </location>
</feature>
<name>L0EUG7_LIBCB</name>
<protein>
    <recommendedName>
        <fullName evidence="8">GTPase Obg</fullName>
        <ecNumber evidence="8">3.6.5.-</ecNumber>
    </recommendedName>
    <alternativeName>
        <fullName evidence="8">GTP-binding protein Obg</fullName>
    </alternativeName>
</protein>
<dbReference type="InterPro" id="IPR031167">
    <property type="entry name" value="G_OBG"/>
</dbReference>
<keyword evidence="6 8" id="KW-0460">Magnesium</keyword>
<dbReference type="InterPro" id="IPR027417">
    <property type="entry name" value="P-loop_NTPase"/>
</dbReference>